<sequence>MEKASSTSFEFRHQALDVAYLQRLYQHEPSYAFDMFDGFLREIGARIAQLGNAIAENNREQVKYYAHQLRAFTAIVGLTRIQSASERLESCSMAGSPDTIQQLFREISTGVGLSMQPVQMELERLRAFLQSRDL</sequence>
<dbReference type="GO" id="GO:0004672">
    <property type="term" value="F:protein kinase activity"/>
    <property type="evidence" value="ECO:0007669"/>
    <property type="project" value="UniProtKB-ARBA"/>
</dbReference>
<feature type="modified residue" description="Phosphohistidine" evidence="1">
    <location>
        <position position="67"/>
    </location>
</feature>
<dbReference type="Proteomes" id="UP000190367">
    <property type="component" value="Unassembled WGS sequence"/>
</dbReference>
<reference evidence="4" key="1">
    <citation type="submission" date="2017-02" db="EMBL/GenBank/DDBJ databases">
        <authorList>
            <person name="Varghese N."/>
            <person name="Submissions S."/>
        </authorList>
    </citation>
    <scope>NUCLEOTIDE SEQUENCE [LARGE SCALE GENOMIC DNA]</scope>
    <source>
        <strain evidence="4">DSM 22224</strain>
    </source>
</reference>
<name>A0A1T4STD7_9BACT</name>
<dbReference type="AlphaFoldDB" id="A0A1T4STD7"/>
<evidence type="ECO:0000313" key="3">
    <source>
        <dbReference type="EMBL" id="SKA31422.1"/>
    </source>
</evidence>
<proteinExistence type="predicted"/>
<organism evidence="3 4">
    <name type="scientific">Chitinophaga eiseniae</name>
    <dbReference type="NCBI Taxonomy" id="634771"/>
    <lineage>
        <taxon>Bacteria</taxon>
        <taxon>Pseudomonadati</taxon>
        <taxon>Bacteroidota</taxon>
        <taxon>Chitinophagia</taxon>
        <taxon>Chitinophagales</taxon>
        <taxon>Chitinophagaceae</taxon>
        <taxon>Chitinophaga</taxon>
    </lineage>
</organism>
<dbReference type="InterPro" id="IPR036641">
    <property type="entry name" value="HPT_dom_sf"/>
</dbReference>
<feature type="domain" description="HPt" evidence="2">
    <location>
        <begin position="28"/>
        <end position="128"/>
    </location>
</feature>
<keyword evidence="1" id="KW-0597">Phosphoprotein</keyword>
<dbReference type="Gene3D" id="1.20.120.160">
    <property type="entry name" value="HPT domain"/>
    <property type="match status" value="1"/>
</dbReference>
<accession>A0A1T4STD7</accession>
<evidence type="ECO:0000313" key="4">
    <source>
        <dbReference type="Proteomes" id="UP000190367"/>
    </source>
</evidence>
<evidence type="ECO:0000256" key="1">
    <source>
        <dbReference type="PROSITE-ProRule" id="PRU00110"/>
    </source>
</evidence>
<keyword evidence="4" id="KW-1185">Reference proteome</keyword>
<dbReference type="STRING" id="634771.SAMN04488128_103475"/>
<dbReference type="PROSITE" id="PS50894">
    <property type="entry name" value="HPT"/>
    <property type="match status" value="1"/>
</dbReference>
<dbReference type="RefSeq" id="WP_078670822.1">
    <property type="nucleotide sequence ID" value="NZ_FUWZ01000003.1"/>
</dbReference>
<dbReference type="SUPFAM" id="SSF47226">
    <property type="entry name" value="Histidine-containing phosphotransfer domain, HPT domain"/>
    <property type="match status" value="1"/>
</dbReference>
<dbReference type="GO" id="GO:0000160">
    <property type="term" value="P:phosphorelay signal transduction system"/>
    <property type="evidence" value="ECO:0007669"/>
    <property type="project" value="InterPro"/>
</dbReference>
<protein>
    <submittedName>
        <fullName evidence="3">Hpt domain-containing protein</fullName>
    </submittedName>
</protein>
<dbReference type="InterPro" id="IPR008207">
    <property type="entry name" value="Sig_transdc_His_kin_Hpt_dom"/>
</dbReference>
<dbReference type="Pfam" id="PF01627">
    <property type="entry name" value="Hpt"/>
    <property type="match status" value="1"/>
</dbReference>
<gene>
    <name evidence="3" type="ORF">SAMN04488128_103475</name>
</gene>
<dbReference type="EMBL" id="FUWZ01000003">
    <property type="protein sequence ID" value="SKA31422.1"/>
    <property type="molecule type" value="Genomic_DNA"/>
</dbReference>
<evidence type="ECO:0000259" key="2">
    <source>
        <dbReference type="PROSITE" id="PS50894"/>
    </source>
</evidence>